<name>A0A517N4W6_9BACT</name>
<keyword evidence="3" id="KW-0560">Oxidoreductase</keyword>
<dbReference type="InterPro" id="IPR050463">
    <property type="entry name" value="Gfo/Idh/MocA_oxidrdct_glycsds"/>
</dbReference>
<protein>
    <submittedName>
        <fullName evidence="3">Inositol 2-dehydrogenase</fullName>
        <ecNumber evidence="3">1.1.1.18</ecNumber>
    </submittedName>
</protein>
<feature type="domain" description="Gfo/Idh/MocA-like oxidoreductase bacterial type C-terminal" evidence="2">
    <location>
        <begin position="206"/>
        <end position="290"/>
    </location>
</feature>
<dbReference type="OrthoDB" id="255433at2"/>
<dbReference type="AlphaFoldDB" id="A0A517N4W6"/>
<dbReference type="Proteomes" id="UP000318538">
    <property type="component" value="Chromosome"/>
</dbReference>
<dbReference type="InterPro" id="IPR043906">
    <property type="entry name" value="Gfo/Idh/MocA_OxRdtase_bact_C"/>
</dbReference>
<dbReference type="InterPro" id="IPR006311">
    <property type="entry name" value="TAT_signal"/>
</dbReference>
<dbReference type="PANTHER" id="PTHR43818">
    <property type="entry name" value="BCDNA.GH03377"/>
    <property type="match status" value="1"/>
</dbReference>
<dbReference type="PANTHER" id="PTHR43818:SF10">
    <property type="entry name" value="NADH-DEPENDENT DEHYDROGENASE-RELATED"/>
    <property type="match status" value="1"/>
</dbReference>
<accession>A0A517N4W6</accession>
<dbReference type="EMBL" id="CP036525">
    <property type="protein sequence ID" value="QDT02173.1"/>
    <property type="molecule type" value="Genomic_DNA"/>
</dbReference>
<dbReference type="InterPro" id="IPR036291">
    <property type="entry name" value="NAD(P)-bd_dom_sf"/>
</dbReference>
<sequence length="447" mass="49403">MATFPTRRSFLKSTTAAGAAIGLNAMSYSRVYGANQRLRIASVGTGGKGWSDLNGVAASPDVEVVALCDIDSSEKHLGQAAQKYASARQYDDWRKLLDESADVHGVMVSTPDFMHAPISMAAMHLGKHVFCQKPLTHTVYEARQMKTAAAKYNVTTQMCNQIQSHSAYRTAVHMVHEGLIGKVTEVHSWQGGQPSWPRNIARPQGSDPVPKHVRWDLWQGVAPERPFKVGMYHPFNWRGWQDYGTGQLGDFGCHILDPVFKSLQLTSPTKITVEAPTLLPETWTDRASVSYEFPGTKYTLGTTLPVTWYDAAGVLPPREKLGDIPADYKLPTAGSVLVGEKGSLVIPHVAMPVLFPEDRFPANELPVIEGVDHYTQWADACMGKAKTTSHFDYAGPLTETVLLGTIGIRFPGQQLAWDAEAMKITNQPEAQKWITKPYRKGWEPTWI</sequence>
<dbReference type="SUPFAM" id="SSF51735">
    <property type="entry name" value="NAD(P)-binding Rossmann-fold domains"/>
    <property type="match status" value="1"/>
</dbReference>
<evidence type="ECO:0000259" key="2">
    <source>
        <dbReference type="Pfam" id="PF19051"/>
    </source>
</evidence>
<proteinExistence type="predicted"/>
<keyword evidence="4" id="KW-1185">Reference proteome</keyword>
<dbReference type="KEGG" id="rlc:K227x_05440"/>
<dbReference type="GO" id="GO:0000166">
    <property type="term" value="F:nucleotide binding"/>
    <property type="evidence" value="ECO:0007669"/>
    <property type="project" value="InterPro"/>
</dbReference>
<evidence type="ECO:0000313" key="4">
    <source>
        <dbReference type="Proteomes" id="UP000318538"/>
    </source>
</evidence>
<reference evidence="3 4" key="1">
    <citation type="submission" date="2019-02" db="EMBL/GenBank/DDBJ databases">
        <title>Deep-cultivation of Planctomycetes and their phenomic and genomic characterization uncovers novel biology.</title>
        <authorList>
            <person name="Wiegand S."/>
            <person name="Jogler M."/>
            <person name="Boedeker C."/>
            <person name="Pinto D."/>
            <person name="Vollmers J."/>
            <person name="Rivas-Marin E."/>
            <person name="Kohn T."/>
            <person name="Peeters S.H."/>
            <person name="Heuer A."/>
            <person name="Rast P."/>
            <person name="Oberbeckmann S."/>
            <person name="Bunk B."/>
            <person name="Jeske O."/>
            <person name="Meyerdierks A."/>
            <person name="Storesund J.E."/>
            <person name="Kallscheuer N."/>
            <person name="Luecker S."/>
            <person name="Lage O.M."/>
            <person name="Pohl T."/>
            <person name="Merkel B.J."/>
            <person name="Hornburger P."/>
            <person name="Mueller R.-W."/>
            <person name="Bruemmer F."/>
            <person name="Labrenz M."/>
            <person name="Spormann A.M."/>
            <person name="Op den Camp H."/>
            <person name="Overmann J."/>
            <person name="Amann R."/>
            <person name="Jetten M.S.M."/>
            <person name="Mascher T."/>
            <person name="Medema M.H."/>
            <person name="Devos D.P."/>
            <person name="Kaster A.-K."/>
            <person name="Ovreas L."/>
            <person name="Rohde M."/>
            <person name="Galperin M.Y."/>
            <person name="Jogler C."/>
        </authorList>
    </citation>
    <scope>NUCLEOTIDE SEQUENCE [LARGE SCALE GENOMIC DNA]</scope>
    <source>
        <strain evidence="3 4">K22_7</strain>
    </source>
</reference>
<dbReference type="GO" id="GO:0050112">
    <property type="term" value="F:inositol 2-dehydrogenase (NAD+) activity"/>
    <property type="evidence" value="ECO:0007669"/>
    <property type="project" value="UniProtKB-EC"/>
</dbReference>
<dbReference type="NCBIfam" id="TIGR01409">
    <property type="entry name" value="TAT_signal_seq"/>
    <property type="match status" value="1"/>
</dbReference>
<dbReference type="EC" id="1.1.1.18" evidence="3"/>
<dbReference type="PROSITE" id="PS51318">
    <property type="entry name" value="TAT"/>
    <property type="match status" value="1"/>
</dbReference>
<dbReference type="Gene3D" id="3.30.360.10">
    <property type="entry name" value="Dihydrodipicolinate Reductase, domain 2"/>
    <property type="match status" value="1"/>
</dbReference>
<dbReference type="Pfam" id="PF01408">
    <property type="entry name" value="GFO_IDH_MocA"/>
    <property type="match status" value="1"/>
</dbReference>
<dbReference type="Gene3D" id="3.40.50.720">
    <property type="entry name" value="NAD(P)-binding Rossmann-like Domain"/>
    <property type="match status" value="1"/>
</dbReference>
<evidence type="ECO:0000313" key="3">
    <source>
        <dbReference type="EMBL" id="QDT02173.1"/>
    </source>
</evidence>
<dbReference type="InterPro" id="IPR000683">
    <property type="entry name" value="Gfo/Idh/MocA-like_OxRdtase_N"/>
</dbReference>
<gene>
    <name evidence="3" type="primary">iolG_2</name>
    <name evidence="3" type="ORF">K227x_05440</name>
</gene>
<feature type="domain" description="Gfo/Idh/MocA-like oxidoreductase N-terminal" evidence="1">
    <location>
        <begin position="38"/>
        <end position="157"/>
    </location>
</feature>
<evidence type="ECO:0000259" key="1">
    <source>
        <dbReference type="Pfam" id="PF01408"/>
    </source>
</evidence>
<organism evidence="3 4">
    <name type="scientific">Rubripirellula lacrimiformis</name>
    <dbReference type="NCBI Taxonomy" id="1930273"/>
    <lineage>
        <taxon>Bacteria</taxon>
        <taxon>Pseudomonadati</taxon>
        <taxon>Planctomycetota</taxon>
        <taxon>Planctomycetia</taxon>
        <taxon>Pirellulales</taxon>
        <taxon>Pirellulaceae</taxon>
        <taxon>Rubripirellula</taxon>
    </lineage>
</organism>
<dbReference type="Pfam" id="PF19051">
    <property type="entry name" value="GFO_IDH_MocA_C2"/>
    <property type="match status" value="1"/>
</dbReference>
<dbReference type="InterPro" id="IPR019546">
    <property type="entry name" value="TAT_signal_bac_arc"/>
</dbReference>
<dbReference type="SUPFAM" id="SSF55347">
    <property type="entry name" value="Glyceraldehyde-3-phosphate dehydrogenase-like, C-terminal domain"/>
    <property type="match status" value="1"/>
</dbReference>